<keyword evidence="6" id="KW-0862">Zinc</keyword>
<accession>A0A3G6N3L1</accession>
<keyword evidence="4" id="KW-0479">Metal-binding</keyword>
<dbReference type="CDD" id="cd03890">
    <property type="entry name" value="M20_pepD"/>
    <property type="match status" value="1"/>
</dbReference>
<dbReference type="NCBIfam" id="TIGR01893">
    <property type="entry name" value="aa-his-dipept"/>
    <property type="match status" value="1"/>
</dbReference>
<keyword evidence="8" id="KW-0170">Cobalt</keyword>
<dbReference type="GO" id="GO:0006508">
    <property type="term" value="P:proteolysis"/>
    <property type="evidence" value="ECO:0007669"/>
    <property type="project" value="UniProtKB-KW"/>
</dbReference>
<evidence type="ECO:0000256" key="14">
    <source>
        <dbReference type="ARBA" id="ARBA00075285"/>
    </source>
</evidence>
<evidence type="ECO:0000256" key="13">
    <source>
        <dbReference type="ARBA" id="ARBA00071271"/>
    </source>
</evidence>
<dbReference type="Gene3D" id="3.40.630.10">
    <property type="entry name" value="Zn peptidases"/>
    <property type="match status" value="2"/>
</dbReference>
<dbReference type="SUPFAM" id="SSF53187">
    <property type="entry name" value="Zn-dependent exopeptidases"/>
    <property type="match status" value="1"/>
</dbReference>
<evidence type="ECO:0000256" key="10">
    <source>
        <dbReference type="ARBA" id="ARBA00038976"/>
    </source>
</evidence>
<evidence type="ECO:0000313" key="20">
    <source>
        <dbReference type="Proteomes" id="UP000269076"/>
    </source>
</evidence>
<evidence type="ECO:0000256" key="8">
    <source>
        <dbReference type="ARBA" id="ARBA00023285"/>
    </source>
</evidence>
<gene>
    <name evidence="19" type="ORF">EG340_16765</name>
</gene>
<dbReference type="PANTHER" id="PTHR43501:SF1">
    <property type="entry name" value="CYTOSOL NON-SPECIFIC DIPEPTIDASE"/>
    <property type="match status" value="1"/>
</dbReference>
<reference evidence="19 20" key="1">
    <citation type="submission" date="2018-11" db="EMBL/GenBank/DDBJ databases">
        <title>Proposal to divide the Flavobacteriaceae and reorganize its genera based on Amino Acid Identity values calculated from whole genome sequences.</title>
        <authorList>
            <person name="Nicholson A.C."/>
            <person name="Gulvik C.A."/>
            <person name="Whitney A.M."/>
            <person name="Humrighouse B.W."/>
            <person name="Bell M."/>
            <person name="Holmes B."/>
            <person name="Steigerwalt A."/>
            <person name="Villarma A."/>
            <person name="Sheth M."/>
            <person name="Batra D."/>
            <person name="Pryor J."/>
            <person name="Bernardet J.-F."/>
            <person name="Hugo C."/>
            <person name="Kampfer P."/>
            <person name="Newman J."/>
            <person name="Mcquiston J.R."/>
        </authorList>
    </citation>
    <scope>NUCLEOTIDE SEQUENCE [LARGE SCALE GENOMIC DNA]</scope>
    <source>
        <strain evidence="19 20">G0211</strain>
    </source>
</reference>
<dbReference type="GO" id="GO:0070573">
    <property type="term" value="F:metallodipeptidase activity"/>
    <property type="evidence" value="ECO:0007669"/>
    <property type="project" value="TreeGrafter"/>
</dbReference>
<name>A0A3G6N3L1_9FLAO</name>
<comment type="cofactor">
    <cofactor evidence="2">
        <name>Zn(2+)</name>
        <dbReference type="ChEBI" id="CHEBI:29105"/>
    </cofactor>
</comment>
<evidence type="ECO:0000256" key="9">
    <source>
        <dbReference type="ARBA" id="ARBA00036421"/>
    </source>
</evidence>
<comment type="similarity">
    <text evidence="12">Belongs to the peptidase M20C family.</text>
</comment>
<dbReference type="GO" id="GO:0005829">
    <property type="term" value="C:cytosol"/>
    <property type="evidence" value="ECO:0007669"/>
    <property type="project" value="TreeGrafter"/>
</dbReference>
<dbReference type="RefSeq" id="WP_123886997.1">
    <property type="nucleotide sequence ID" value="NZ_CP033928.1"/>
</dbReference>
<organism evidence="19 20">
    <name type="scientific">Chryseobacterium indoltheticum</name>
    <dbReference type="NCBI Taxonomy" id="254"/>
    <lineage>
        <taxon>Bacteria</taxon>
        <taxon>Pseudomonadati</taxon>
        <taxon>Bacteroidota</taxon>
        <taxon>Flavobacteriia</taxon>
        <taxon>Flavobacteriales</taxon>
        <taxon>Weeksellaceae</taxon>
        <taxon>Chryseobacterium group</taxon>
        <taxon>Chryseobacterium</taxon>
    </lineage>
</organism>
<evidence type="ECO:0000256" key="3">
    <source>
        <dbReference type="ARBA" id="ARBA00022670"/>
    </source>
</evidence>
<dbReference type="Pfam" id="PF01546">
    <property type="entry name" value="Peptidase_M20"/>
    <property type="match status" value="1"/>
</dbReference>
<evidence type="ECO:0000256" key="1">
    <source>
        <dbReference type="ARBA" id="ARBA00001941"/>
    </source>
</evidence>
<dbReference type="InterPro" id="IPR011650">
    <property type="entry name" value="Peptidase_M20_dimer"/>
</dbReference>
<evidence type="ECO:0000256" key="2">
    <source>
        <dbReference type="ARBA" id="ARBA00001947"/>
    </source>
</evidence>
<dbReference type="PRINTS" id="PR00934">
    <property type="entry name" value="XHISDIPTASE"/>
</dbReference>
<dbReference type="Pfam" id="PF07687">
    <property type="entry name" value="M20_dimer"/>
    <property type="match status" value="1"/>
</dbReference>
<evidence type="ECO:0000256" key="16">
    <source>
        <dbReference type="ARBA" id="ARBA00077688"/>
    </source>
</evidence>
<dbReference type="InterPro" id="IPR001160">
    <property type="entry name" value="Peptidase_M20C"/>
</dbReference>
<comment type="cofactor">
    <cofactor evidence="1">
        <name>Co(2+)</name>
        <dbReference type="ChEBI" id="CHEBI:48828"/>
    </cofactor>
</comment>
<evidence type="ECO:0000256" key="7">
    <source>
        <dbReference type="ARBA" id="ARBA00023049"/>
    </source>
</evidence>
<evidence type="ECO:0000259" key="18">
    <source>
        <dbReference type="Pfam" id="PF07687"/>
    </source>
</evidence>
<dbReference type="Proteomes" id="UP000269076">
    <property type="component" value="Chromosome"/>
</dbReference>
<evidence type="ECO:0000256" key="4">
    <source>
        <dbReference type="ARBA" id="ARBA00022723"/>
    </source>
</evidence>
<dbReference type="FunFam" id="3.40.630.10:FF:000015">
    <property type="entry name" value="Aminoacyl-histidine dipeptidase PepD"/>
    <property type="match status" value="1"/>
</dbReference>
<comment type="catalytic activity">
    <reaction evidence="9">
        <text>Hydrolysis of dipeptides, preferentially hydrophobic dipeptides including prolyl amino acids.</text>
        <dbReference type="EC" id="3.4.13.18"/>
    </reaction>
</comment>
<dbReference type="GO" id="GO:0046872">
    <property type="term" value="F:metal ion binding"/>
    <property type="evidence" value="ECO:0007669"/>
    <property type="project" value="UniProtKB-KW"/>
</dbReference>
<evidence type="ECO:0000313" key="19">
    <source>
        <dbReference type="EMBL" id="AZA62581.1"/>
    </source>
</evidence>
<dbReference type="EC" id="3.4.13.18" evidence="10"/>
<dbReference type="EMBL" id="CP033928">
    <property type="protein sequence ID" value="AZA62581.1"/>
    <property type="molecule type" value="Genomic_DNA"/>
</dbReference>
<sequence length="481" mass="52348">MELSNIEPQIIWKNFSKLNAVPRPSKKEEKVIAFIKEFGENLGLETTVDEVGNVIIKKPATPGMENRKSIVMQSHLDMVCQKNNDVNFDFETQGIQMEIDGDWVKAKGTTLGADNGLGVATIMSVLESSDIPHPDLEALFTIDEETGMTGALGLKPGQLTGQILLNLDTEEDDEIDIGCAGGIDVTVTQNYPTEATNGQIVRIEVKGLQGGHSGMDIHKGFGNANIIMGRILYKALENQNVQLVSIDGGSLRNAIPRESVALISVRNAGEFIENVTNGIKKEILEEFASVEAHLQINIENSTSSDKALSVDDSKKIILVLKSLHNGVYRMSPDVQDLVESSNNVARVELKEGGLKILNLSRSSVDSSKDSVAEQLKSVSELAGMNVEFSGSYPGWKPKPGSEIVQVLEKIYTEKFAEKPHVVACHAGLECGIIGVNYPEMEMVSYGPTIRGAHSPDEKANISSTQKFWSFTKDILANIPLK</sequence>
<evidence type="ECO:0000256" key="12">
    <source>
        <dbReference type="ARBA" id="ARBA00061423"/>
    </source>
</evidence>
<evidence type="ECO:0000256" key="15">
    <source>
        <dbReference type="ARBA" id="ARBA00076004"/>
    </source>
</evidence>
<dbReference type="InterPro" id="IPR002933">
    <property type="entry name" value="Peptidase_M20"/>
</dbReference>
<evidence type="ECO:0000256" key="6">
    <source>
        <dbReference type="ARBA" id="ARBA00022833"/>
    </source>
</evidence>
<feature type="domain" description="Peptidase M20 dimerisation" evidence="18">
    <location>
        <begin position="203"/>
        <end position="283"/>
    </location>
</feature>
<protein>
    <recommendedName>
        <fullName evidence="13">Cytosol non-specific dipeptidase</fullName>
        <ecNumber evidence="10">3.4.13.18</ecNumber>
    </recommendedName>
    <alternativeName>
        <fullName evidence="16">Aminoacyl-histidine dipeptidase</fullName>
    </alternativeName>
    <alternativeName>
        <fullName evidence="15">Beta-alanyl-histidine dipeptidase</fullName>
    </alternativeName>
    <alternativeName>
        <fullName evidence="14">Carnosinase</fullName>
    </alternativeName>
    <alternativeName>
        <fullName evidence="11">Peptidase D</fullName>
    </alternativeName>
    <alternativeName>
        <fullName evidence="17">Xaa-His dipeptidase</fullName>
    </alternativeName>
</protein>
<dbReference type="AlphaFoldDB" id="A0A3G6N3L1"/>
<evidence type="ECO:0000256" key="11">
    <source>
        <dbReference type="ARBA" id="ARBA00044252"/>
    </source>
</evidence>
<proteinExistence type="inferred from homology"/>
<dbReference type="PANTHER" id="PTHR43501">
    <property type="entry name" value="CYTOSOL NON-SPECIFIC DIPEPTIDASE"/>
    <property type="match status" value="1"/>
</dbReference>
<keyword evidence="5" id="KW-0378">Hydrolase</keyword>
<evidence type="ECO:0000256" key="17">
    <source>
        <dbReference type="ARBA" id="ARBA00078074"/>
    </source>
</evidence>
<keyword evidence="3" id="KW-0645">Protease</keyword>
<dbReference type="PIRSF" id="PIRSF016599">
    <property type="entry name" value="Xaa-His_dipept"/>
    <property type="match status" value="1"/>
</dbReference>
<evidence type="ECO:0000256" key="5">
    <source>
        <dbReference type="ARBA" id="ARBA00022801"/>
    </source>
</evidence>
<dbReference type="FunFam" id="3.40.630.10:FF:000018">
    <property type="entry name" value="Aminoacyl-histidine dipeptidase PepD"/>
    <property type="match status" value="1"/>
</dbReference>
<keyword evidence="7" id="KW-0482">Metalloprotease</keyword>